<comment type="caution">
    <text evidence="2">The sequence shown here is derived from an EMBL/GenBank/DDBJ whole genome shotgun (WGS) entry which is preliminary data.</text>
</comment>
<evidence type="ECO:0000313" key="2">
    <source>
        <dbReference type="EMBL" id="CAF4477974.1"/>
    </source>
</evidence>
<proteinExistence type="predicted"/>
<dbReference type="EMBL" id="CAJOBJ010075403">
    <property type="protein sequence ID" value="CAF4477974.1"/>
    <property type="molecule type" value="Genomic_DNA"/>
</dbReference>
<name>A0A8S2X4E6_9BILA</name>
<protein>
    <submittedName>
        <fullName evidence="2">Uncharacterized protein</fullName>
    </submittedName>
</protein>
<organism evidence="2 3">
    <name type="scientific">Rotaria magnacalcarata</name>
    <dbReference type="NCBI Taxonomy" id="392030"/>
    <lineage>
        <taxon>Eukaryota</taxon>
        <taxon>Metazoa</taxon>
        <taxon>Spiralia</taxon>
        <taxon>Gnathifera</taxon>
        <taxon>Rotifera</taxon>
        <taxon>Eurotatoria</taxon>
        <taxon>Bdelloidea</taxon>
        <taxon>Philodinida</taxon>
        <taxon>Philodinidae</taxon>
        <taxon>Rotaria</taxon>
    </lineage>
</organism>
<evidence type="ECO:0000313" key="3">
    <source>
        <dbReference type="Proteomes" id="UP000681720"/>
    </source>
</evidence>
<dbReference type="AlphaFoldDB" id="A0A8S2X4E6"/>
<reference evidence="2" key="1">
    <citation type="submission" date="2021-02" db="EMBL/GenBank/DDBJ databases">
        <authorList>
            <person name="Nowell W R."/>
        </authorList>
    </citation>
    <scope>NUCLEOTIDE SEQUENCE</scope>
</reference>
<feature type="compositionally biased region" description="Polar residues" evidence="1">
    <location>
        <begin position="23"/>
        <end position="45"/>
    </location>
</feature>
<accession>A0A8S2X4E6</accession>
<evidence type="ECO:0000256" key="1">
    <source>
        <dbReference type="SAM" id="MobiDB-lite"/>
    </source>
</evidence>
<feature type="region of interest" description="Disordered" evidence="1">
    <location>
        <begin position="1"/>
        <end position="57"/>
    </location>
</feature>
<gene>
    <name evidence="2" type="ORF">GIL414_LOCUS33673</name>
</gene>
<feature type="compositionally biased region" description="Basic and acidic residues" evidence="1">
    <location>
        <begin position="48"/>
        <end position="57"/>
    </location>
</feature>
<sequence>MNSVNETPSQPSPTVPTYKSDESAQFSLESSTPVNEIMLQPTQVAPTHEPKESGQFS</sequence>
<feature type="non-terminal residue" evidence="2">
    <location>
        <position position="57"/>
    </location>
</feature>
<dbReference type="Proteomes" id="UP000681720">
    <property type="component" value="Unassembled WGS sequence"/>
</dbReference>